<protein>
    <submittedName>
        <fullName evidence="2">NADH:ubiquinone oxidoreductase subunit</fullName>
    </submittedName>
</protein>
<evidence type="ECO:0000256" key="1">
    <source>
        <dbReference type="SAM" id="MobiDB-lite"/>
    </source>
</evidence>
<keyword evidence="2" id="KW-0830">Ubiquinone</keyword>
<dbReference type="Proteomes" id="UP000256845">
    <property type="component" value="Unassembled WGS sequence"/>
</dbReference>
<dbReference type="OrthoDB" id="9795340at2"/>
<feature type="region of interest" description="Disordered" evidence="1">
    <location>
        <begin position="71"/>
        <end position="117"/>
    </location>
</feature>
<accession>A0A3D9HKC6</accession>
<reference evidence="2 3" key="1">
    <citation type="submission" date="2018-07" db="EMBL/GenBank/DDBJ databases">
        <title>Genomic Encyclopedia of Type Strains, Phase III (KMG-III): the genomes of soil and plant-associated and newly described type strains.</title>
        <authorList>
            <person name="Whitman W."/>
        </authorList>
    </citation>
    <scope>NUCLEOTIDE SEQUENCE [LARGE SCALE GENOMIC DNA]</scope>
    <source>
        <strain evidence="2 3">CECT 8488</strain>
    </source>
</reference>
<proteinExistence type="predicted"/>
<dbReference type="EMBL" id="QRDW01000005">
    <property type="protein sequence ID" value="RED49949.1"/>
    <property type="molecule type" value="Genomic_DNA"/>
</dbReference>
<dbReference type="InterPro" id="IPR007763">
    <property type="entry name" value="NDUFA12"/>
</dbReference>
<dbReference type="GO" id="GO:0045271">
    <property type="term" value="C:respiratory chain complex I"/>
    <property type="evidence" value="ECO:0007669"/>
    <property type="project" value="InterPro"/>
</dbReference>
<keyword evidence="3" id="KW-1185">Reference proteome</keyword>
<gene>
    <name evidence="2" type="ORF">DFP90_105322</name>
</gene>
<sequence length="117" mass="13360">MANAITRMITLFSGSFVGEDQFGNKYYHQKKAKAGSRRRRWVIYKESDEGSRVPPEHNAWLHYTINDFPTGGTAKSWQKPHEPNHTGTELAYRPPGHILEGGQRSKATGDYEAWQPE</sequence>
<dbReference type="NCBIfam" id="NF006040">
    <property type="entry name" value="PRK08183.1"/>
    <property type="match status" value="1"/>
</dbReference>
<dbReference type="PANTHER" id="PTHR12910:SF2">
    <property type="entry name" value="NADH DEHYDROGENASE [UBIQUINONE] 1 ALPHA SUBCOMPLEX SUBUNIT 12"/>
    <property type="match status" value="1"/>
</dbReference>
<dbReference type="Pfam" id="PF05071">
    <property type="entry name" value="NDUFA12"/>
    <property type="match status" value="1"/>
</dbReference>
<dbReference type="GO" id="GO:0006979">
    <property type="term" value="P:response to oxidative stress"/>
    <property type="evidence" value="ECO:0007669"/>
    <property type="project" value="TreeGrafter"/>
</dbReference>
<organism evidence="2 3">
    <name type="scientific">Aestuariispira insulae</name>
    <dbReference type="NCBI Taxonomy" id="1461337"/>
    <lineage>
        <taxon>Bacteria</taxon>
        <taxon>Pseudomonadati</taxon>
        <taxon>Pseudomonadota</taxon>
        <taxon>Alphaproteobacteria</taxon>
        <taxon>Rhodospirillales</taxon>
        <taxon>Kiloniellaceae</taxon>
        <taxon>Aestuariispira</taxon>
    </lineage>
</organism>
<evidence type="ECO:0000313" key="2">
    <source>
        <dbReference type="EMBL" id="RED49949.1"/>
    </source>
</evidence>
<name>A0A3D9HKC6_9PROT</name>
<dbReference type="AlphaFoldDB" id="A0A3D9HKC6"/>
<comment type="caution">
    <text evidence="2">The sequence shown here is derived from an EMBL/GenBank/DDBJ whole genome shotgun (WGS) entry which is preliminary data.</text>
</comment>
<dbReference type="PANTHER" id="PTHR12910">
    <property type="entry name" value="NADH-UBIQUINONE OXIDOREDUCTASE SUBUNIT B17.2"/>
    <property type="match status" value="1"/>
</dbReference>
<dbReference type="RefSeq" id="WP_115937178.1">
    <property type="nucleotide sequence ID" value="NZ_QRDW01000005.1"/>
</dbReference>
<evidence type="ECO:0000313" key="3">
    <source>
        <dbReference type="Proteomes" id="UP000256845"/>
    </source>
</evidence>